<evidence type="ECO:0000313" key="2">
    <source>
        <dbReference type="EMBL" id="KAJ3702602.1"/>
    </source>
</evidence>
<accession>A0AAD5ZR75</accession>
<dbReference type="EMBL" id="JAMRDG010000001">
    <property type="protein sequence ID" value="KAJ3702602.1"/>
    <property type="molecule type" value="Genomic_DNA"/>
</dbReference>
<reference evidence="2 3" key="1">
    <citation type="journal article" date="2022" name="Cell">
        <title>Repeat-based holocentromeres influence genome architecture and karyotype evolution.</title>
        <authorList>
            <person name="Hofstatter P.G."/>
            <person name="Thangavel G."/>
            <person name="Lux T."/>
            <person name="Neumann P."/>
            <person name="Vondrak T."/>
            <person name="Novak P."/>
            <person name="Zhang M."/>
            <person name="Costa L."/>
            <person name="Castellani M."/>
            <person name="Scott A."/>
            <person name="Toegelov H."/>
            <person name="Fuchs J."/>
            <person name="Mata-Sucre Y."/>
            <person name="Dias Y."/>
            <person name="Vanzela A.L.L."/>
            <person name="Huettel B."/>
            <person name="Almeida C.C.S."/>
            <person name="Simkova H."/>
            <person name="Souza G."/>
            <person name="Pedrosa-Harand A."/>
            <person name="Macas J."/>
            <person name="Mayer K.F.X."/>
            <person name="Houben A."/>
            <person name="Marques A."/>
        </authorList>
    </citation>
    <scope>NUCLEOTIDE SEQUENCE [LARGE SCALE GENOMIC DNA]</scope>
    <source>
        <strain evidence="2">RhyTen1mFocal</strain>
    </source>
</reference>
<feature type="compositionally biased region" description="Basic and acidic residues" evidence="1">
    <location>
        <begin position="64"/>
        <end position="79"/>
    </location>
</feature>
<feature type="region of interest" description="Disordered" evidence="1">
    <location>
        <begin position="55"/>
        <end position="84"/>
    </location>
</feature>
<evidence type="ECO:0000256" key="1">
    <source>
        <dbReference type="SAM" id="MobiDB-lite"/>
    </source>
</evidence>
<sequence>MSFSLVPSNGPLNLPSSGSRFNRVNVPWRFVGVCCASQLGLGRLLIAKAEEQTKPSVVPIDPDQENKDGDKTEKSKDTNAKGMPNFSVPEIPPWAKWFLGSLFLVVLPFYKKFLNIEDKIHKTTTTVLDVIEKVAEVVDEVAEDVEKSLPENSKLKKIADEIEAVAEEIDKDANKLETVVNKVDEIVDKVDAIVEPVIEGNIAVNRRKSNEM</sequence>
<evidence type="ECO:0000313" key="3">
    <source>
        <dbReference type="Proteomes" id="UP001210211"/>
    </source>
</evidence>
<proteinExistence type="predicted"/>
<organism evidence="2 3">
    <name type="scientific">Rhynchospora tenuis</name>
    <dbReference type="NCBI Taxonomy" id="198213"/>
    <lineage>
        <taxon>Eukaryota</taxon>
        <taxon>Viridiplantae</taxon>
        <taxon>Streptophyta</taxon>
        <taxon>Embryophyta</taxon>
        <taxon>Tracheophyta</taxon>
        <taxon>Spermatophyta</taxon>
        <taxon>Magnoliopsida</taxon>
        <taxon>Liliopsida</taxon>
        <taxon>Poales</taxon>
        <taxon>Cyperaceae</taxon>
        <taxon>Cyperoideae</taxon>
        <taxon>Rhynchosporeae</taxon>
        <taxon>Rhynchospora</taxon>
    </lineage>
</organism>
<dbReference type="AlphaFoldDB" id="A0AAD5ZR75"/>
<dbReference type="PANTHER" id="PTHR33735:SF2">
    <property type="entry name" value="OS09G0468900 PROTEIN"/>
    <property type="match status" value="1"/>
</dbReference>
<dbReference type="Proteomes" id="UP001210211">
    <property type="component" value="Unassembled WGS sequence"/>
</dbReference>
<keyword evidence="3" id="KW-1185">Reference proteome</keyword>
<protein>
    <submittedName>
        <fullName evidence="2">Uncharacterized protein</fullName>
    </submittedName>
</protein>
<dbReference type="PANTHER" id="PTHR33735">
    <property type="entry name" value="EXPRESSED PROTEIN"/>
    <property type="match status" value="1"/>
</dbReference>
<comment type="caution">
    <text evidence="2">The sequence shown here is derived from an EMBL/GenBank/DDBJ whole genome shotgun (WGS) entry which is preliminary data.</text>
</comment>
<gene>
    <name evidence="2" type="ORF">LUZ61_006307</name>
</gene>
<name>A0AAD5ZR75_9POAL</name>